<protein>
    <submittedName>
        <fullName evidence="1">Uncharacterized protein</fullName>
    </submittedName>
</protein>
<dbReference type="EMBL" id="JAJPWV010000001">
    <property type="protein sequence ID" value="MCD8739367.1"/>
    <property type="molecule type" value="Genomic_DNA"/>
</dbReference>
<proteinExistence type="predicted"/>
<gene>
    <name evidence="1" type="ORF">LT679_02025</name>
</gene>
<accession>A0ABS8U0I4</accession>
<reference evidence="1 2" key="1">
    <citation type="submission" date="2021-12" db="EMBL/GenBank/DDBJ databases">
        <title>Mucilaginibacter roseus genome.</title>
        <authorList>
            <person name="Ferreira J.R."/>
            <person name="Newman J.D."/>
        </authorList>
    </citation>
    <scope>NUCLEOTIDE SEQUENCE [LARGE SCALE GENOMIC DNA]</scope>
    <source>
        <strain evidence="1 2">LMG 28454</strain>
    </source>
</reference>
<sequence length="431" mass="49435">MINIEGIEIDKPPFQLEWIGDLLFFDWSLIGVYKNSDGSPFIKAWLDNDEILNRYVIFEVKLDLLEKYIFGKLPYSVLISNPVKDLMFCVEFDSIDNIHSCKIIAVNNFPKSYLPENDVCFDEHEASELNRIIDSFKLKNIVLFNKDYAFDILQESKNTGTELINLHLASKNNKVGYGKIQSQVLGQALVNYHKIAEATVVNLFDRSNKTVAPTTAKSRWQKGELEKVKQLAVTEYLYDKAASFSVFLKPLKPVIYDNTGKTTSETITETIFNLFEAGTDLSKLNDSMYSQSMLTAFSGFLKSIKENDVSITVQYANPFKGNARKKRFDSYHAEIIMKNLSALDISAPIKSRYKGTFTALDRIRYTFDFLTEDNKKIQGKFDKQIIESVPRLNLQKDYLVTIETVLEMKSGRKDPIERHTIISCVQIKEDR</sequence>
<name>A0ABS8U0I4_9SPHI</name>
<evidence type="ECO:0000313" key="2">
    <source>
        <dbReference type="Proteomes" id="UP001199919"/>
    </source>
</evidence>
<keyword evidence="2" id="KW-1185">Reference proteome</keyword>
<dbReference type="Proteomes" id="UP001199919">
    <property type="component" value="Unassembled WGS sequence"/>
</dbReference>
<organism evidence="1 2">
    <name type="scientific">Mucilaginibacter roseus</name>
    <dbReference type="NCBI Taxonomy" id="1528868"/>
    <lineage>
        <taxon>Bacteria</taxon>
        <taxon>Pseudomonadati</taxon>
        <taxon>Bacteroidota</taxon>
        <taxon>Sphingobacteriia</taxon>
        <taxon>Sphingobacteriales</taxon>
        <taxon>Sphingobacteriaceae</taxon>
        <taxon>Mucilaginibacter</taxon>
    </lineage>
</organism>
<dbReference type="RefSeq" id="WP_232175245.1">
    <property type="nucleotide sequence ID" value="NZ_JAJPWV010000001.1"/>
</dbReference>
<comment type="caution">
    <text evidence="1">The sequence shown here is derived from an EMBL/GenBank/DDBJ whole genome shotgun (WGS) entry which is preliminary data.</text>
</comment>
<evidence type="ECO:0000313" key="1">
    <source>
        <dbReference type="EMBL" id="MCD8739367.1"/>
    </source>
</evidence>